<dbReference type="Proteomes" id="UP000215441">
    <property type="component" value="Unassembled WGS sequence"/>
</dbReference>
<dbReference type="GO" id="GO:0046872">
    <property type="term" value="F:metal ion binding"/>
    <property type="evidence" value="ECO:0007669"/>
    <property type="project" value="UniProtKB-KW"/>
</dbReference>
<evidence type="ECO:0000256" key="4">
    <source>
        <dbReference type="ARBA" id="ARBA00022833"/>
    </source>
</evidence>
<gene>
    <name evidence="6" type="ORF">CBY09_11590</name>
</gene>
<dbReference type="RefSeq" id="WP_094289679.1">
    <property type="nucleotide sequence ID" value="NZ_NOIG01000008.1"/>
</dbReference>
<proteinExistence type="predicted"/>
<evidence type="ECO:0000313" key="7">
    <source>
        <dbReference type="Proteomes" id="UP000215441"/>
    </source>
</evidence>
<keyword evidence="3" id="KW-0378">Hydrolase</keyword>
<organism evidence="6 7">
    <name type="scientific">Acidovorax kalamii</name>
    <dbReference type="NCBI Taxonomy" id="2004485"/>
    <lineage>
        <taxon>Bacteria</taxon>
        <taxon>Pseudomonadati</taxon>
        <taxon>Pseudomonadota</taxon>
        <taxon>Betaproteobacteria</taxon>
        <taxon>Burkholderiales</taxon>
        <taxon>Comamonadaceae</taxon>
        <taxon>Acidovorax</taxon>
    </lineage>
</organism>
<evidence type="ECO:0000256" key="3">
    <source>
        <dbReference type="ARBA" id="ARBA00022801"/>
    </source>
</evidence>
<dbReference type="InterPro" id="IPR055438">
    <property type="entry name" value="AstE_AspA_cat"/>
</dbReference>
<evidence type="ECO:0000259" key="5">
    <source>
        <dbReference type="Pfam" id="PF24827"/>
    </source>
</evidence>
<reference evidence="6 7" key="1">
    <citation type="submission" date="2017-07" db="EMBL/GenBank/DDBJ databases">
        <title>Acidovorax KNDSW TSA 6 genome sequence and assembly.</title>
        <authorList>
            <person name="Mayilraj S."/>
        </authorList>
    </citation>
    <scope>NUCLEOTIDE SEQUENCE [LARGE SCALE GENOMIC DNA]</scope>
    <source>
        <strain evidence="6 7">KNDSW-TSA6</strain>
    </source>
</reference>
<dbReference type="PANTHER" id="PTHR15162:SF7">
    <property type="entry name" value="SUCCINYLGLUTAMATE DESUCCINYLASE"/>
    <property type="match status" value="1"/>
</dbReference>
<comment type="caution">
    <text evidence="6">The sequence shown here is derived from an EMBL/GenBank/DDBJ whole genome shotgun (WGS) entry which is preliminary data.</text>
</comment>
<dbReference type="OrthoDB" id="6794856at2"/>
<evidence type="ECO:0000256" key="2">
    <source>
        <dbReference type="ARBA" id="ARBA00022723"/>
    </source>
</evidence>
<dbReference type="EMBL" id="NOIG01000008">
    <property type="protein sequence ID" value="OYD49613.1"/>
    <property type="molecule type" value="Genomic_DNA"/>
</dbReference>
<name>A0A235ELI2_9BURK</name>
<dbReference type="GO" id="GO:0016788">
    <property type="term" value="F:hydrolase activity, acting on ester bonds"/>
    <property type="evidence" value="ECO:0007669"/>
    <property type="project" value="InterPro"/>
</dbReference>
<evidence type="ECO:0000313" key="6">
    <source>
        <dbReference type="EMBL" id="OYD49613.1"/>
    </source>
</evidence>
<keyword evidence="4" id="KW-0862">Zinc</keyword>
<dbReference type="InterPro" id="IPR050178">
    <property type="entry name" value="AspA/AstE_fam"/>
</dbReference>
<accession>A0A235ELI2</accession>
<feature type="domain" description="Succinylglutamate desuccinylase/Aspartoacylase catalytic" evidence="5">
    <location>
        <begin position="44"/>
        <end position="155"/>
    </location>
</feature>
<keyword evidence="7" id="KW-1185">Reference proteome</keyword>
<dbReference type="AlphaFoldDB" id="A0A235ELI2"/>
<sequence>MNPTDLAPTAVPPLAFELPAPDISAWRAGNTGTEGVWHFDSGQPGRHVMISALVHGNELCGAWALKGLLDAGVRPQQGTLTLAFCNLDAFDRFDPANHDASRFTDEDLNRQWLDERIDALDTNERRRAAALRPWVTQADWLLDIHSMHEPSAPLLLTGIQPRNRALARAMRSPEHIVVDAGHKDGVRMRDYGRFGLPDGNGEGEGGDTRSLLIECGFHGDPASRTVAQDQCVRFLEQSGVLDAGTLAQQLPGWRQPDAPRQWALEVTGPVVATSSAFRFVAPYTGLELFEQAGTVIGDNDGVPVATPYDGCVLVMPSVRQARAGVTVVRFARRQVL</sequence>
<dbReference type="PANTHER" id="PTHR15162">
    <property type="entry name" value="ASPARTOACYLASE"/>
    <property type="match status" value="1"/>
</dbReference>
<dbReference type="GO" id="GO:0005829">
    <property type="term" value="C:cytosol"/>
    <property type="evidence" value="ECO:0007669"/>
    <property type="project" value="TreeGrafter"/>
</dbReference>
<dbReference type="Pfam" id="PF24827">
    <property type="entry name" value="AstE_AspA_cat"/>
    <property type="match status" value="1"/>
</dbReference>
<comment type="cofactor">
    <cofactor evidence="1">
        <name>Zn(2+)</name>
        <dbReference type="ChEBI" id="CHEBI:29105"/>
    </cofactor>
</comment>
<protein>
    <submittedName>
        <fullName evidence="6">Succinylglutamate desuccinylase</fullName>
    </submittedName>
</protein>
<dbReference type="Gene3D" id="3.40.630.10">
    <property type="entry name" value="Zn peptidases"/>
    <property type="match status" value="1"/>
</dbReference>
<keyword evidence="2" id="KW-0479">Metal-binding</keyword>
<dbReference type="SUPFAM" id="SSF53187">
    <property type="entry name" value="Zn-dependent exopeptidases"/>
    <property type="match status" value="1"/>
</dbReference>
<evidence type="ECO:0000256" key="1">
    <source>
        <dbReference type="ARBA" id="ARBA00001947"/>
    </source>
</evidence>